<protein>
    <submittedName>
        <fullName evidence="8">Chromate efflux transporter</fullName>
    </submittedName>
</protein>
<dbReference type="Proteomes" id="UP000297609">
    <property type="component" value="Unassembled WGS sequence"/>
</dbReference>
<evidence type="ECO:0000256" key="1">
    <source>
        <dbReference type="ARBA" id="ARBA00004651"/>
    </source>
</evidence>
<organism evidence="8 9">
    <name type="scientific">Leptospira kemamanensis</name>
    <dbReference type="NCBI Taxonomy" id="2484942"/>
    <lineage>
        <taxon>Bacteria</taxon>
        <taxon>Pseudomonadati</taxon>
        <taxon>Spirochaetota</taxon>
        <taxon>Spirochaetia</taxon>
        <taxon>Leptospirales</taxon>
        <taxon>Leptospiraceae</taxon>
        <taxon>Leptospira</taxon>
    </lineage>
</organism>
<feature type="transmembrane region" description="Helical" evidence="7">
    <location>
        <begin position="197"/>
        <end position="216"/>
    </location>
</feature>
<gene>
    <name evidence="8" type="primary">chrA</name>
    <name evidence="8" type="ORF">EHQ59_08255</name>
</gene>
<sequence length="394" mass="42977">MKYFNKLLQIFLTALKLGFTSFGGPIAHLSYFHDEYVTKKKWISAHAYADLVALCQFLPGPASSQVGMAIGLSRGGILGAILSWIGFTLPSALILILFGLGLSTIDITNHKHWLHGLKVVAVAVVAQAILGMGKKLCPDKERLTVSILTSVILLFFSSAILQITLLVISGLIGVYFLKSKEDLPHDSIHNGKKSIGFLFLILFFVLLFLLPVLRNFVNLTEVQYVDSFYRAGALVFGGGHVVLPLLQAEVVPTGWVSNDLFMAGYGMSNAIPGPLFAFSSFLGAVSTANPNGWTGAIVCLVAAFLPSFLLIIGALPFWEQMRKNKWIRKAMLGINASVVGILLAAFYNPVWTSAVFSPKDFALVIVGFLLLEFWKLPSWLVVIATVAVSFFVYL</sequence>
<reference evidence="8" key="1">
    <citation type="journal article" date="2019" name="PLoS Negl. Trop. Dis.">
        <title>Revisiting the worldwide diversity of Leptospira species in the environment.</title>
        <authorList>
            <person name="Vincent A.T."/>
            <person name="Schiettekatte O."/>
            <person name="Bourhy P."/>
            <person name="Veyrier F.J."/>
            <person name="Picardeau M."/>
        </authorList>
    </citation>
    <scope>NUCLEOTIDE SEQUENCE [LARGE SCALE GENOMIC DNA]</scope>
    <source>
        <strain evidence="8">201702454</strain>
    </source>
</reference>
<dbReference type="InterPro" id="IPR003370">
    <property type="entry name" value="Chromate_transpt"/>
</dbReference>
<evidence type="ECO:0000256" key="2">
    <source>
        <dbReference type="ARBA" id="ARBA00005262"/>
    </source>
</evidence>
<dbReference type="RefSeq" id="WP_135619185.1">
    <property type="nucleotide sequence ID" value="NZ_RQGG01000020.1"/>
</dbReference>
<evidence type="ECO:0000256" key="3">
    <source>
        <dbReference type="ARBA" id="ARBA00022475"/>
    </source>
</evidence>
<dbReference type="Pfam" id="PF02417">
    <property type="entry name" value="Chromate_transp"/>
    <property type="match status" value="2"/>
</dbReference>
<dbReference type="InterPro" id="IPR014047">
    <property type="entry name" value="Chr_Tranpt_l_chain"/>
</dbReference>
<feature type="transmembrane region" description="Helical" evidence="7">
    <location>
        <begin position="77"/>
        <end position="101"/>
    </location>
</feature>
<keyword evidence="9" id="KW-1185">Reference proteome</keyword>
<keyword evidence="5 7" id="KW-1133">Transmembrane helix</keyword>
<dbReference type="GO" id="GO:0005886">
    <property type="term" value="C:plasma membrane"/>
    <property type="evidence" value="ECO:0007669"/>
    <property type="project" value="UniProtKB-SubCell"/>
</dbReference>
<keyword evidence="4 7" id="KW-0812">Transmembrane</keyword>
<dbReference type="EMBL" id="RQGG01000020">
    <property type="protein sequence ID" value="TGL53987.1"/>
    <property type="molecule type" value="Genomic_DNA"/>
</dbReference>
<evidence type="ECO:0000313" key="8">
    <source>
        <dbReference type="EMBL" id="TGL53987.1"/>
    </source>
</evidence>
<dbReference type="AlphaFoldDB" id="A0A4R9JR85"/>
<keyword evidence="6 7" id="KW-0472">Membrane</keyword>
<accession>A0A4R9JR85</accession>
<comment type="similarity">
    <text evidence="2">Belongs to the chromate ion transporter (CHR) (TC 2.A.51) family.</text>
</comment>
<name>A0A4R9JR85_9LEPT</name>
<dbReference type="PANTHER" id="PTHR33567:SF3">
    <property type="entry name" value="CHROMATE ION TRANSPORTER (EUROFUNG)"/>
    <property type="match status" value="1"/>
</dbReference>
<dbReference type="PIRSF" id="PIRSF004810">
    <property type="entry name" value="ChrA"/>
    <property type="match status" value="1"/>
</dbReference>
<feature type="transmembrane region" description="Helical" evidence="7">
    <location>
        <begin position="361"/>
        <end position="393"/>
    </location>
</feature>
<evidence type="ECO:0000256" key="6">
    <source>
        <dbReference type="ARBA" id="ARBA00023136"/>
    </source>
</evidence>
<comment type="subcellular location">
    <subcellularLocation>
        <location evidence="1">Cell membrane</location>
        <topology evidence="1">Multi-pass membrane protein</topology>
    </subcellularLocation>
</comment>
<keyword evidence="3" id="KW-1003">Cell membrane</keyword>
<evidence type="ECO:0000256" key="5">
    <source>
        <dbReference type="ARBA" id="ARBA00022989"/>
    </source>
</evidence>
<comment type="caution">
    <text evidence="8">The sequence shown here is derived from an EMBL/GenBank/DDBJ whole genome shotgun (WGS) entry which is preliminary data.</text>
</comment>
<dbReference type="NCBIfam" id="TIGR00937">
    <property type="entry name" value="2A51"/>
    <property type="match status" value="1"/>
</dbReference>
<feature type="transmembrane region" description="Helical" evidence="7">
    <location>
        <begin position="228"/>
        <end position="248"/>
    </location>
</feature>
<proteinExistence type="inferred from homology"/>
<feature type="transmembrane region" description="Helical" evidence="7">
    <location>
        <begin position="330"/>
        <end position="349"/>
    </location>
</feature>
<evidence type="ECO:0000256" key="4">
    <source>
        <dbReference type="ARBA" id="ARBA00022692"/>
    </source>
</evidence>
<dbReference type="GO" id="GO:0015109">
    <property type="term" value="F:chromate transmembrane transporter activity"/>
    <property type="evidence" value="ECO:0007669"/>
    <property type="project" value="InterPro"/>
</dbReference>
<feature type="transmembrane region" description="Helical" evidence="7">
    <location>
        <begin position="293"/>
        <end position="318"/>
    </location>
</feature>
<dbReference type="OrthoDB" id="9788907at2"/>
<evidence type="ECO:0000313" key="9">
    <source>
        <dbReference type="Proteomes" id="UP000297609"/>
    </source>
</evidence>
<feature type="transmembrane region" description="Helical" evidence="7">
    <location>
        <begin position="113"/>
        <end position="132"/>
    </location>
</feature>
<feature type="transmembrane region" description="Helical" evidence="7">
    <location>
        <begin position="260"/>
        <end position="281"/>
    </location>
</feature>
<feature type="transmembrane region" description="Helical" evidence="7">
    <location>
        <begin position="152"/>
        <end position="177"/>
    </location>
</feature>
<evidence type="ECO:0000256" key="7">
    <source>
        <dbReference type="SAM" id="Phobius"/>
    </source>
</evidence>
<dbReference type="PANTHER" id="PTHR33567">
    <property type="entry name" value="CHROMATE ION TRANSPORTER (EUROFUNG)"/>
    <property type="match status" value="1"/>
</dbReference>